<protein>
    <recommendedName>
        <fullName evidence="2 7">Thioredoxin</fullName>
    </recommendedName>
</protein>
<evidence type="ECO:0000313" key="11">
    <source>
        <dbReference type="Proteomes" id="UP000736583"/>
    </source>
</evidence>
<dbReference type="CDD" id="cd02947">
    <property type="entry name" value="TRX_family"/>
    <property type="match status" value="1"/>
</dbReference>
<dbReference type="InterPro" id="IPR013766">
    <property type="entry name" value="Thioredoxin_domain"/>
</dbReference>
<evidence type="ECO:0000313" key="10">
    <source>
        <dbReference type="EMBL" id="MBU5591802.1"/>
    </source>
</evidence>
<gene>
    <name evidence="10" type="primary">trxA</name>
    <name evidence="10" type="ORF">KQI89_08490</name>
</gene>
<evidence type="ECO:0000256" key="4">
    <source>
        <dbReference type="ARBA" id="ARBA00022982"/>
    </source>
</evidence>
<dbReference type="PANTHER" id="PTHR45663:SF11">
    <property type="entry name" value="GEO12009P1"/>
    <property type="match status" value="1"/>
</dbReference>
<dbReference type="InterPro" id="IPR017937">
    <property type="entry name" value="Thioredoxin_CS"/>
</dbReference>
<dbReference type="NCBIfam" id="TIGR01068">
    <property type="entry name" value="thioredoxin"/>
    <property type="match status" value="1"/>
</dbReference>
<dbReference type="PROSITE" id="PS00194">
    <property type="entry name" value="THIOREDOXIN_1"/>
    <property type="match status" value="1"/>
</dbReference>
<dbReference type="EMBL" id="JAHLQL010000002">
    <property type="protein sequence ID" value="MBU5591802.1"/>
    <property type="molecule type" value="Genomic_DNA"/>
</dbReference>
<keyword evidence="6" id="KW-0676">Redox-active center</keyword>
<dbReference type="PIRSF" id="PIRSF000077">
    <property type="entry name" value="Thioredoxin"/>
    <property type="match status" value="1"/>
</dbReference>
<evidence type="ECO:0000256" key="3">
    <source>
        <dbReference type="ARBA" id="ARBA00022448"/>
    </source>
</evidence>
<evidence type="ECO:0000256" key="8">
    <source>
        <dbReference type="PIRNR" id="PIRNR000077"/>
    </source>
</evidence>
<keyword evidence="5" id="KW-1015">Disulfide bond</keyword>
<keyword evidence="11" id="KW-1185">Reference proteome</keyword>
<dbReference type="InterPro" id="IPR005746">
    <property type="entry name" value="Thioredoxin"/>
</dbReference>
<evidence type="ECO:0000256" key="7">
    <source>
        <dbReference type="NCBIfam" id="TIGR01068"/>
    </source>
</evidence>
<comment type="caution">
    <text evidence="10">The sequence shown here is derived from an EMBL/GenBank/DDBJ whole genome shotgun (WGS) entry which is preliminary data.</text>
</comment>
<keyword evidence="4" id="KW-0249">Electron transport</keyword>
<evidence type="ECO:0000256" key="1">
    <source>
        <dbReference type="ARBA" id="ARBA00008987"/>
    </source>
</evidence>
<dbReference type="Proteomes" id="UP000736583">
    <property type="component" value="Unassembled WGS sequence"/>
</dbReference>
<comment type="similarity">
    <text evidence="1 8">Belongs to the thioredoxin family.</text>
</comment>
<feature type="domain" description="Thioredoxin" evidence="9">
    <location>
        <begin position="1"/>
        <end position="104"/>
    </location>
</feature>
<proteinExistence type="inferred from homology"/>
<dbReference type="RefSeq" id="WP_216456750.1">
    <property type="nucleotide sequence ID" value="NZ_JAHLQL010000002.1"/>
</dbReference>
<evidence type="ECO:0000256" key="5">
    <source>
        <dbReference type="ARBA" id="ARBA00023157"/>
    </source>
</evidence>
<name>A0ABS6F2N4_9CLOT</name>
<keyword evidence="3" id="KW-0813">Transport</keyword>
<evidence type="ECO:0000256" key="6">
    <source>
        <dbReference type="ARBA" id="ARBA00023284"/>
    </source>
</evidence>
<sequence>MIKEIMDSSFLEEVEKQEGVVVVEFWAAWCGPCKMLAPVVEELSNEIPGVKFGKVNVDNNPQISQNFRIASIPTIMVFKDGNVIDTMVGFRPKAELENMIKKRI</sequence>
<dbReference type="Pfam" id="PF00085">
    <property type="entry name" value="Thioredoxin"/>
    <property type="match status" value="1"/>
</dbReference>
<dbReference type="PANTHER" id="PTHR45663">
    <property type="entry name" value="GEO12009P1"/>
    <property type="match status" value="1"/>
</dbReference>
<accession>A0ABS6F2N4</accession>
<reference evidence="10 11" key="1">
    <citation type="submission" date="2021-06" db="EMBL/GenBank/DDBJ databases">
        <authorList>
            <person name="Sun Q."/>
            <person name="Li D."/>
        </authorList>
    </citation>
    <scope>NUCLEOTIDE SEQUENCE [LARGE SCALE GENOMIC DNA]</scope>
    <source>
        <strain evidence="10 11">MSJ-4</strain>
    </source>
</reference>
<evidence type="ECO:0000256" key="2">
    <source>
        <dbReference type="ARBA" id="ARBA00020570"/>
    </source>
</evidence>
<evidence type="ECO:0000259" key="9">
    <source>
        <dbReference type="PROSITE" id="PS51352"/>
    </source>
</evidence>
<organism evidence="10 11">
    <name type="scientific">Clostridium simiarum</name>
    <dbReference type="NCBI Taxonomy" id="2841506"/>
    <lineage>
        <taxon>Bacteria</taxon>
        <taxon>Bacillati</taxon>
        <taxon>Bacillota</taxon>
        <taxon>Clostridia</taxon>
        <taxon>Eubacteriales</taxon>
        <taxon>Clostridiaceae</taxon>
        <taxon>Clostridium</taxon>
    </lineage>
</organism>
<dbReference type="PROSITE" id="PS51352">
    <property type="entry name" value="THIOREDOXIN_2"/>
    <property type="match status" value="1"/>
</dbReference>